<accession>A0ACC0GTM2</accession>
<sequence>MRVEERERGDEKECKERSRLKPGGKSTNGNEDDRRTPSGTPATKKRGEKIEMVAGHGDRRREKGARGYGSGDGGLQRRWRGDWWRLG</sequence>
<gene>
    <name evidence="1" type="ORF">LOK49_LG08G00097</name>
</gene>
<organism evidence="1 2">
    <name type="scientific">Camellia lanceoleosa</name>
    <dbReference type="NCBI Taxonomy" id="1840588"/>
    <lineage>
        <taxon>Eukaryota</taxon>
        <taxon>Viridiplantae</taxon>
        <taxon>Streptophyta</taxon>
        <taxon>Embryophyta</taxon>
        <taxon>Tracheophyta</taxon>
        <taxon>Spermatophyta</taxon>
        <taxon>Magnoliopsida</taxon>
        <taxon>eudicotyledons</taxon>
        <taxon>Gunneridae</taxon>
        <taxon>Pentapetalae</taxon>
        <taxon>asterids</taxon>
        <taxon>Ericales</taxon>
        <taxon>Theaceae</taxon>
        <taxon>Camellia</taxon>
    </lineage>
</organism>
<comment type="caution">
    <text evidence="1">The sequence shown here is derived from an EMBL/GenBank/DDBJ whole genome shotgun (WGS) entry which is preliminary data.</text>
</comment>
<proteinExistence type="predicted"/>
<evidence type="ECO:0000313" key="1">
    <source>
        <dbReference type="EMBL" id="KAI8003807.1"/>
    </source>
</evidence>
<keyword evidence="2" id="KW-1185">Reference proteome</keyword>
<reference evidence="1 2" key="1">
    <citation type="journal article" date="2022" name="Plant J.">
        <title>Chromosome-level genome of Camellia lanceoleosa provides a valuable resource for understanding genome evolution and self-incompatibility.</title>
        <authorList>
            <person name="Gong W."/>
            <person name="Xiao S."/>
            <person name="Wang L."/>
            <person name="Liao Z."/>
            <person name="Chang Y."/>
            <person name="Mo W."/>
            <person name="Hu G."/>
            <person name="Li W."/>
            <person name="Zhao G."/>
            <person name="Zhu H."/>
            <person name="Hu X."/>
            <person name="Ji K."/>
            <person name="Xiang X."/>
            <person name="Song Q."/>
            <person name="Yuan D."/>
            <person name="Jin S."/>
            <person name="Zhang L."/>
        </authorList>
    </citation>
    <scope>NUCLEOTIDE SEQUENCE [LARGE SCALE GENOMIC DNA]</scope>
    <source>
        <strain evidence="1">SQ_2022a</strain>
    </source>
</reference>
<dbReference type="EMBL" id="CM045766">
    <property type="protein sequence ID" value="KAI8003807.1"/>
    <property type="molecule type" value="Genomic_DNA"/>
</dbReference>
<protein>
    <submittedName>
        <fullName evidence="1">Uncharacterized protein</fullName>
    </submittedName>
</protein>
<dbReference type="Proteomes" id="UP001060215">
    <property type="component" value="Chromosome 9"/>
</dbReference>
<evidence type="ECO:0000313" key="2">
    <source>
        <dbReference type="Proteomes" id="UP001060215"/>
    </source>
</evidence>
<name>A0ACC0GTM2_9ERIC</name>